<evidence type="ECO:0008006" key="3">
    <source>
        <dbReference type="Google" id="ProtNLM"/>
    </source>
</evidence>
<name>A0ABR0FXG4_9PEZI</name>
<sequence length="670" mass="75325">MTLISSKDNKLSFGIELEVIICHKQWVADPPNTATVVSPEEEALMPEPMEAPWDAYITEWIEEKLEKVILTVPGAKFQRSSSRGTELMQAPGPELHPDIYMTPTTAWAAHQDVSVTDDRVYEPKGQKASSIELVSAAMWDCPAAHRHVQDIVVALSTLLRWRVNIRTGFHVHVGAGAREQIDPETGELDWKSDKFGFEAFQRAGALIWAADRFLYCAHPPERQINTYAQPVSTTSQLANGQEFLRVLEDENTPVDANAEYGRDRRKEFKLSTRFPDPTLPPRPPTVPVPPPSTVLRHALHGRSESSSTMFPAMRPARVPAAAWDRIRPYVYNIRVRREPEDLAKIQKADMTVEKGIAYILCATTRHRVAKLLSYEKDYYNRLNYNFTHYDTENAWKGYNTVEFREATGAFDPTTIAAWSSVCLAIFRFCTTADDASYWTVVWNLIDAHNAALAGEPHDYDMISLMIDCGALGEAGFFEKSLRKLGDKHWFTSVQNNQKITPNASLDNSPEARQAPGFFESDWPVAKQAGGSAEVVTPTPAPSRRVSLVPKPHTHAAHATGWRPPFPTAETLPTSPEIVNRFPDYATVVVVSPDDAKELMMGRWDNSSTHINVPRPVKGSRSSAEHDDLMARWNKTVQRIVDDYHDMHSRLGAKADQFDANWRDLGLGDRR</sequence>
<organism evidence="1 2">
    <name type="scientific">Podospora bellae-mahoneyi</name>
    <dbReference type="NCBI Taxonomy" id="2093777"/>
    <lineage>
        <taxon>Eukaryota</taxon>
        <taxon>Fungi</taxon>
        <taxon>Dikarya</taxon>
        <taxon>Ascomycota</taxon>
        <taxon>Pezizomycotina</taxon>
        <taxon>Sordariomycetes</taxon>
        <taxon>Sordariomycetidae</taxon>
        <taxon>Sordariales</taxon>
        <taxon>Podosporaceae</taxon>
        <taxon>Podospora</taxon>
    </lineage>
</organism>
<dbReference type="PANTHER" id="PTHR36847:SF1">
    <property type="entry name" value="AMIDOLIGASE ENZYME"/>
    <property type="match status" value="1"/>
</dbReference>
<keyword evidence="2" id="KW-1185">Reference proteome</keyword>
<dbReference type="EMBL" id="JAFFGZ010000001">
    <property type="protein sequence ID" value="KAK4648411.1"/>
    <property type="molecule type" value="Genomic_DNA"/>
</dbReference>
<dbReference type="Proteomes" id="UP001322138">
    <property type="component" value="Unassembled WGS sequence"/>
</dbReference>
<reference evidence="1 2" key="1">
    <citation type="journal article" date="2023" name="bioRxiv">
        <title>High-quality genome assemblies of four members of thePodospora anserinaspecies complex.</title>
        <authorList>
            <person name="Ament-Velasquez S.L."/>
            <person name="Vogan A.A."/>
            <person name="Wallerman O."/>
            <person name="Hartmann F."/>
            <person name="Gautier V."/>
            <person name="Silar P."/>
            <person name="Giraud T."/>
            <person name="Johannesson H."/>
        </authorList>
    </citation>
    <scope>NUCLEOTIDE SEQUENCE [LARGE SCALE GENOMIC DNA]</scope>
    <source>
        <strain evidence="1 2">CBS 112042</strain>
    </source>
</reference>
<proteinExistence type="predicted"/>
<gene>
    <name evidence="1" type="ORF">QC761_109780</name>
</gene>
<protein>
    <recommendedName>
        <fullName evidence="3">Amidoligase enzyme</fullName>
    </recommendedName>
</protein>
<evidence type="ECO:0000313" key="1">
    <source>
        <dbReference type="EMBL" id="KAK4648411.1"/>
    </source>
</evidence>
<dbReference type="RefSeq" id="XP_062737387.1">
    <property type="nucleotide sequence ID" value="XM_062874270.1"/>
</dbReference>
<dbReference type="PANTHER" id="PTHR36847">
    <property type="entry name" value="AMIDOLIGASE ENZYME"/>
    <property type="match status" value="1"/>
</dbReference>
<dbReference type="GeneID" id="87893752"/>
<accession>A0ABR0FXG4</accession>
<evidence type="ECO:0000313" key="2">
    <source>
        <dbReference type="Proteomes" id="UP001322138"/>
    </source>
</evidence>
<comment type="caution">
    <text evidence="1">The sequence shown here is derived from an EMBL/GenBank/DDBJ whole genome shotgun (WGS) entry which is preliminary data.</text>
</comment>